<keyword evidence="2" id="KW-1185">Reference proteome</keyword>
<protein>
    <submittedName>
        <fullName evidence="1">Uncharacterized protein</fullName>
    </submittedName>
</protein>
<organism evidence="1 2">
    <name type="scientific">Neocallimastix californiae</name>
    <dbReference type="NCBI Taxonomy" id="1754190"/>
    <lineage>
        <taxon>Eukaryota</taxon>
        <taxon>Fungi</taxon>
        <taxon>Fungi incertae sedis</taxon>
        <taxon>Chytridiomycota</taxon>
        <taxon>Chytridiomycota incertae sedis</taxon>
        <taxon>Neocallimastigomycetes</taxon>
        <taxon>Neocallimastigales</taxon>
        <taxon>Neocallimastigaceae</taxon>
        <taxon>Neocallimastix</taxon>
    </lineage>
</organism>
<gene>
    <name evidence="1" type="ORF">LY90DRAFT_520141</name>
</gene>
<evidence type="ECO:0000313" key="2">
    <source>
        <dbReference type="Proteomes" id="UP000193920"/>
    </source>
</evidence>
<name>A0A1Y1YGC3_9FUNG</name>
<reference evidence="1 2" key="1">
    <citation type="submission" date="2016-08" db="EMBL/GenBank/DDBJ databases">
        <title>A Parts List for Fungal Cellulosomes Revealed by Comparative Genomics.</title>
        <authorList>
            <consortium name="DOE Joint Genome Institute"/>
            <person name="Haitjema C.H."/>
            <person name="Gilmore S.P."/>
            <person name="Henske J.K."/>
            <person name="Solomon K.V."/>
            <person name="De Groot R."/>
            <person name="Kuo A."/>
            <person name="Mondo S.J."/>
            <person name="Salamov A.A."/>
            <person name="Labutti K."/>
            <person name="Zhao Z."/>
            <person name="Chiniquy J."/>
            <person name="Barry K."/>
            <person name="Brewer H.M."/>
            <person name="Purvine S.O."/>
            <person name="Wright A.T."/>
            <person name="Boxma B."/>
            <person name="Van Alen T."/>
            <person name="Hackstein J.H."/>
            <person name="Baker S.E."/>
            <person name="Grigoriev I.V."/>
            <person name="O'Malley M.A."/>
        </authorList>
    </citation>
    <scope>NUCLEOTIDE SEQUENCE [LARGE SCALE GENOMIC DNA]</scope>
    <source>
        <strain evidence="1 2">G1</strain>
    </source>
</reference>
<dbReference type="Proteomes" id="UP000193920">
    <property type="component" value="Unassembled WGS sequence"/>
</dbReference>
<sequence>MNDIEKNTAEFYDELHNNCNIETLEIIANKGIFLYKPLNNYDKIKDHKSIIKFSINAFQAFYVNNIDQYNAFIDLIYNIDYIYARNFIPNEYLIKTLIFDTINIEKVDFILKSIDPVILLFYLYNYNLISKNVFRLFKPKKISDNILIKIYGFNFFYLNKKFYEIKKLLKYFTISNLVSYILKMFGNDTTVLEYVIENLINDSLIDTSGYPLFIQAVLPLNIIEKYKTKIFKPNQTYLKFSEDKYTETFINTIFNDDGLSDLYRGSVNFYSYPYNIYVNKYNINYNQLKKSNFELIKLDEVENKFNSNNRCHVDVDTDSINFENEDLFNIKGLAFDHKKNYSKVIYIKNKIKKFIDSNYSDMVDDDSYHMLQYGEDEYYRESYEEINKFFFNNLEVFPFDYEFAYYDELNLFPLIQCSLFKDLYISSDVNKFLSNPEYIASLADKYCDNKILILCIRVCYIVSLLHNNYSIHIINSLIKNTGLNIRLENNFINLIQTENFSIEQYIYLNFKDTEIINNYIKCKDDRVPWYKGFSHRKY</sequence>
<evidence type="ECO:0000313" key="1">
    <source>
        <dbReference type="EMBL" id="ORX97071.1"/>
    </source>
</evidence>
<proteinExistence type="predicted"/>
<comment type="caution">
    <text evidence="1">The sequence shown here is derived from an EMBL/GenBank/DDBJ whole genome shotgun (WGS) entry which is preliminary data.</text>
</comment>
<dbReference type="AlphaFoldDB" id="A0A1Y1YGC3"/>
<dbReference type="EMBL" id="MCOG01000604">
    <property type="protein sequence ID" value="ORX97071.1"/>
    <property type="molecule type" value="Genomic_DNA"/>
</dbReference>
<dbReference type="OrthoDB" id="10621398at2759"/>
<accession>A0A1Y1YGC3</accession>